<dbReference type="GO" id="GO:0005634">
    <property type="term" value="C:nucleus"/>
    <property type="evidence" value="ECO:0007669"/>
    <property type="project" value="UniProtKB-SubCell"/>
</dbReference>
<evidence type="ECO:0000313" key="6">
    <source>
        <dbReference type="Proteomes" id="UP000265520"/>
    </source>
</evidence>
<dbReference type="InterPro" id="IPR003105">
    <property type="entry name" value="SRA_YDG"/>
</dbReference>
<comment type="caution">
    <text evidence="5">The sequence shown here is derived from an EMBL/GenBank/DDBJ whole genome shotgun (WGS) entry which is preliminary data.</text>
</comment>
<feature type="non-terminal residue" evidence="5">
    <location>
        <position position="55"/>
    </location>
</feature>
<dbReference type="EMBL" id="LXQA011345843">
    <property type="protein sequence ID" value="MCI94052.1"/>
    <property type="molecule type" value="Genomic_DNA"/>
</dbReference>
<comment type="subcellular location">
    <subcellularLocation>
        <location evidence="2">Nucleus</location>
    </subcellularLocation>
</comment>
<evidence type="ECO:0000256" key="3">
    <source>
        <dbReference type="SAM" id="MobiDB-lite"/>
    </source>
</evidence>
<feature type="compositionally biased region" description="Basic and acidic residues" evidence="3">
    <location>
        <begin position="41"/>
        <end position="55"/>
    </location>
</feature>
<evidence type="ECO:0000313" key="5">
    <source>
        <dbReference type="EMBL" id="MCI94052.1"/>
    </source>
</evidence>
<dbReference type="PROSITE" id="PS51015">
    <property type="entry name" value="YDG"/>
    <property type="match status" value="1"/>
</dbReference>
<dbReference type="Pfam" id="PF02182">
    <property type="entry name" value="SAD_SRA"/>
    <property type="match status" value="1"/>
</dbReference>
<dbReference type="GO" id="GO:0032259">
    <property type="term" value="P:methylation"/>
    <property type="evidence" value="ECO:0007669"/>
    <property type="project" value="UniProtKB-KW"/>
</dbReference>
<sequence>MNIKDGSKEDTMALSVVSSGVYGDESKDNDVLYYSGQGENFNKKDKHVTDQKLQR</sequence>
<feature type="region of interest" description="Disordered" evidence="3">
    <location>
        <begin position="35"/>
        <end position="55"/>
    </location>
</feature>
<accession>A0A392W2X4</accession>
<proteinExistence type="predicted"/>
<evidence type="ECO:0000259" key="4">
    <source>
        <dbReference type="PROSITE" id="PS51015"/>
    </source>
</evidence>
<evidence type="ECO:0000256" key="1">
    <source>
        <dbReference type="ARBA" id="ARBA00023242"/>
    </source>
</evidence>
<name>A0A392W2X4_9FABA</name>
<dbReference type="Proteomes" id="UP000265520">
    <property type="component" value="Unassembled WGS sequence"/>
</dbReference>
<organism evidence="5 6">
    <name type="scientific">Trifolium medium</name>
    <dbReference type="NCBI Taxonomy" id="97028"/>
    <lineage>
        <taxon>Eukaryota</taxon>
        <taxon>Viridiplantae</taxon>
        <taxon>Streptophyta</taxon>
        <taxon>Embryophyta</taxon>
        <taxon>Tracheophyta</taxon>
        <taxon>Spermatophyta</taxon>
        <taxon>Magnoliopsida</taxon>
        <taxon>eudicotyledons</taxon>
        <taxon>Gunneridae</taxon>
        <taxon>Pentapetalae</taxon>
        <taxon>rosids</taxon>
        <taxon>fabids</taxon>
        <taxon>Fabales</taxon>
        <taxon>Fabaceae</taxon>
        <taxon>Papilionoideae</taxon>
        <taxon>50 kb inversion clade</taxon>
        <taxon>NPAAA clade</taxon>
        <taxon>Hologalegina</taxon>
        <taxon>IRL clade</taxon>
        <taxon>Trifolieae</taxon>
        <taxon>Trifolium</taxon>
    </lineage>
</organism>
<dbReference type="InterPro" id="IPR015947">
    <property type="entry name" value="PUA-like_sf"/>
</dbReference>
<dbReference type="GO" id="GO:0008168">
    <property type="term" value="F:methyltransferase activity"/>
    <property type="evidence" value="ECO:0007669"/>
    <property type="project" value="UniProtKB-KW"/>
</dbReference>
<protein>
    <submittedName>
        <fullName evidence="5">Histone-lysine N-methyltransferase H3 lysine-9 specific SUVH1-like</fullName>
    </submittedName>
</protein>
<dbReference type="InterPro" id="IPR036987">
    <property type="entry name" value="SRA-YDG_sf"/>
</dbReference>
<keyword evidence="1 2" id="KW-0539">Nucleus</keyword>
<evidence type="ECO:0000256" key="2">
    <source>
        <dbReference type="PROSITE-ProRule" id="PRU00358"/>
    </source>
</evidence>
<dbReference type="SUPFAM" id="SSF88697">
    <property type="entry name" value="PUA domain-like"/>
    <property type="match status" value="1"/>
</dbReference>
<dbReference type="AlphaFoldDB" id="A0A392W2X4"/>
<reference evidence="5 6" key="1">
    <citation type="journal article" date="2018" name="Front. Plant Sci.">
        <title>Red Clover (Trifolium pratense) and Zigzag Clover (T. medium) - A Picture of Genomic Similarities and Differences.</title>
        <authorList>
            <person name="Dluhosova J."/>
            <person name="Istvanek J."/>
            <person name="Nedelnik J."/>
            <person name="Repkova J."/>
        </authorList>
    </citation>
    <scope>NUCLEOTIDE SEQUENCE [LARGE SCALE GENOMIC DNA]</scope>
    <source>
        <strain evidence="6">cv. 10/8</strain>
        <tissue evidence="5">Leaf</tissue>
    </source>
</reference>
<dbReference type="Gene3D" id="2.30.280.10">
    <property type="entry name" value="SRA-YDG"/>
    <property type="match status" value="1"/>
</dbReference>
<keyword evidence="6" id="KW-1185">Reference proteome</keyword>
<keyword evidence="5" id="KW-0489">Methyltransferase</keyword>
<feature type="domain" description="YDG" evidence="4">
    <location>
        <begin position="1"/>
        <end position="55"/>
    </location>
</feature>
<keyword evidence="5" id="KW-0808">Transferase</keyword>